<evidence type="ECO:0000313" key="7">
    <source>
        <dbReference type="Proteomes" id="UP001229421"/>
    </source>
</evidence>
<feature type="signal peptide" evidence="4">
    <location>
        <begin position="1"/>
        <end position="23"/>
    </location>
</feature>
<keyword evidence="2" id="KW-0758">Storage protein</keyword>
<evidence type="ECO:0000256" key="3">
    <source>
        <dbReference type="ARBA" id="ARBA00023129"/>
    </source>
</evidence>
<dbReference type="Pfam" id="PF00234">
    <property type="entry name" value="Tryp_alpha_amyl"/>
    <property type="match status" value="1"/>
</dbReference>
<dbReference type="SUPFAM" id="SSF47699">
    <property type="entry name" value="Bifunctional inhibitor/lipid-transfer protein/seed storage 2S albumin"/>
    <property type="match status" value="1"/>
</dbReference>
<feature type="chain" id="PRO_5041977341" description="Bifunctional inhibitor/plant lipid transfer protein/seed storage helical domain-containing protein" evidence="4">
    <location>
        <begin position="24"/>
        <end position="126"/>
    </location>
</feature>
<dbReference type="AlphaFoldDB" id="A0AAD8NVS1"/>
<gene>
    <name evidence="6" type="ORF">QVD17_18418</name>
</gene>
<feature type="domain" description="Bifunctional inhibitor/plant lipid transfer protein/seed storage helical" evidence="5">
    <location>
        <begin position="42"/>
        <end position="121"/>
    </location>
</feature>
<dbReference type="InterPro" id="IPR036312">
    <property type="entry name" value="Bifun_inhib/LTP/seed_sf"/>
</dbReference>
<keyword evidence="7" id="KW-1185">Reference proteome</keyword>
<sequence length="126" mass="14201">MATIQTTIVAIFLVACIGTFVEASTTNVNCNDQIKQQPMQFCHMFLSRYEEVNSVTNIKQQDSLLQRCCQQLGKLDEGCRCFEIRQFVQLVQREGAGWDPSRMKRLLKEAPSLPKTCSLGPALCPL</sequence>
<comment type="caution">
    <text evidence="6">The sequence shown here is derived from an EMBL/GenBank/DDBJ whole genome shotgun (WGS) entry which is preliminary data.</text>
</comment>
<comment type="similarity">
    <text evidence="1">Belongs to the 2S seed storage albumins family.</text>
</comment>
<dbReference type="InterPro" id="IPR016140">
    <property type="entry name" value="Bifunc_inhib/LTP/seed_store"/>
</dbReference>
<protein>
    <recommendedName>
        <fullName evidence="5">Bifunctional inhibitor/plant lipid transfer protein/seed storage helical domain-containing protein</fullName>
    </recommendedName>
</protein>
<reference evidence="6" key="1">
    <citation type="journal article" date="2023" name="bioRxiv">
        <title>Improved chromosome-level genome assembly for marigold (Tagetes erecta).</title>
        <authorList>
            <person name="Jiang F."/>
            <person name="Yuan L."/>
            <person name="Wang S."/>
            <person name="Wang H."/>
            <person name="Xu D."/>
            <person name="Wang A."/>
            <person name="Fan W."/>
        </authorList>
    </citation>
    <scope>NUCLEOTIDE SEQUENCE</scope>
    <source>
        <strain evidence="6">WSJ</strain>
        <tissue evidence="6">Leaf</tissue>
    </source>
</reference>
<dbReference type="InterPro" id="IPR000617">
    <property type="entry name" value="Napin/2SS/CON"/>
</dbReference>
<accession>A0AAD8NVS1</accession>
<evidence type="ECO:0000256" key="2">
    <source>
        <dbReference type="ARBA" id="ARBA00022761"/>
    </source>
</evidence>
<name>A0AAD8NVS1_TARER</name>
<evidence type="ECO:0000259" key="5">
    <source>
        <dbReference type="Pfam" id="PF00234"/>
    </source>
</evidence>
<dbReference type="Gene3D" id="1.10.110.10">
    <property type="entry name" value="Plant lipid-transfer and hydrophobic proteins"/>
    <property type="match status" value="1"/>
</dbReference>
<dbReference type="GO" id="GO:0045735">
    <property type="term" value="F:nutrient reservoir activity"/>
    <property type="evidence" value="ECO:0007669"/>
    <property type="project" value="UniProtKB-KW"/>
</dbReference>
<evidence type="ECO:0000256" key="4">
    <source>
        <dbReference type="SAM" id="SignalP"/>
    </source>
</evidence>
<proteinExistence type="inferred from homology"/>
<keyword evidence="3" id="KW-0708">Seed storage protein</keyword>
<organism evidence="6 7">
    <name type="scientific">Tagetes erecta</name>
    <name type="common">African marigold</name>
    <dbReference type="NCBI Taxonomy" id="13708"/>
    <lineage>
        <taxon>Eukaryota</taxon>
        <taxon>Viridiplantae</taxon>
        <taxon>Streptophyta</taxon>
        <taxon>Embryophyta</taxon>
        <taxon>Tracheophyta</taxon>
        <taxon>Spermatophyta</taxon>
        <taxon>Magnoliopsida</taxon>
        <taxon>eudicotyledons</taxon>
        <taxon>Gunneridae</taxon>
        <taxon>Pentapetalae</taxon>
        <taxon>asterids</taxon>
        <taxon>campanulids</taxon>
        <taxon>Asterales</taxon>
        <taxon>Asteraceae</taxon>
        <taxon>Asteroideae</taxon>
        <taxon>Heliantheae alliance</taxon>
        <taxon>Tageteae</taxon>
        <taxon>Tagetes</taxon>
    </lineage>
</organism>
<dbReference type="EMBL" id="JAUHHV010000005">
    <property type="protein sequence ID" value="KAK1423123.1"/>
    <property type="molecule type" value="Genomic_DNA"/>
</dbReference>
<evidence type="ECO:0000256" key="1">
    <source>
        <dbReference type="ARBA" id="ARBA00008262"/>
    </source>
</evidence>
<keyword evidence="4" id="KW-0732">Signal</keyword>
<dbReference type="PANTHER" id="PTHR35496">
    <property type="entry name" value="2S SEED STORAGE PROTEIN 1-RELATED"/>
    <property type="match status" value="1"/>
</dbReference>
<evidence type="ECO:0000313" key="6">
    <source>
        <dbReference type="EMBL" id="KAK1423123.1"/>
    </source>
</evidence>
<dbReference type="Proteomes" id="UP001229421">
    <property type="component" value="Unassembled WGS sequence"/>
</dbReference>
<dbReference type="PANTHER" id="PTHR35496:SF4">
    <property type="entry name" value="2S SULFUR-RICH SEED STORAGE PROTEIN 2-LIKE"/>
    <property type="match status" value="1"/>
</dbReference>